<sequence>MIDGKVFRVGGVDYSVELVPDLNRLHQLWGQVTYQDTNIQIEKELSPSRINNVLIHELTHAIFNEAGFMEQDEDVINRVATVLHSVLRDNDFGFIREKEGE</sequence>
<proteinExistence type="predicted"/>
<organism evidence="1 2">
    <name type="scientific">Bacillus glycinifermentans</name>
    <dbReference type="NCBI Taxonomy" id="1664069"/>
    <lineage>
        <taxon>Bacteria</taxon>
        <taxon>Bacillati</taxon>
        <taxon>Bacillota</taxon>
        <taxon>Bacilli</taxon>
        <taxon>Bacillales</taxon>
        <taxon>Bacillaceae</taxon>
        <taxon>Bacillus</taxon>
    </lineage>
</organism>
<protein>
    <submittedName>
        <fullName evidence="1">ImmA/IrrE family metallo-endopeptidase</fullName>
    </submittedName>
</protein>
<gene>
    <name evidence="1" type="ORF">EQZ20_07080</name>
</gene>
<dbReference type="RefSeq" id="WP_128747995.1">
    <property type="nucleotide sequence ID" value="NZ_CP035232.1"/>
</dbReference>
<dbReference type="Proteomes" id="UP000288675">
    <property type="component" value="Chromosome"/>
</dbReference>
<evidence type="ECO:0000313" key="2">
    <source>
        <dbReference type="Proteomes" id="UP000288675"/>
    </source>
</evidence>
<dbReference type="AlphaFoldDB" id="A0AAJ3YXX0"/>
<dbReference type="GeneID" id="82852441"/>
<reference evidence="1 2" key="1">
    <citation type="submission" date="2019-01" db="EMBL/GenBank/DDBJ databases">
        <title>Genome sequence of Bacillus glycinifermentans SRCM103574.</title>
        <authorList>
            <person name="Kong H.-J."/>
            <person name="Jeong S.-Y."/>
            <person name="Jeong D.-Y."/>
        </authorList>
    </citation>
    <scope>NUCLEOTIDE SEQUENCE [LARGE SCALE GENOMIC DNA]</scope>
    <source>
        <strain evidence="1 2">SRCM103574</strain>
    </source>
</reference>
<accession>A0AAJ3YXX0</accession>
<evidence type="ECO:0000313" key="1">
    <source>
        <dbReference type="EMBL" id="QAT64689.1"/>
    </source>
</evidence>
<dbReference type="EMBL" id="CP035232">
    <property type="protein sequence ID" value="QAT64689.1"/>
    <property type="molecule type" value="Genomic_DNA"/>
</dbReference>
<name>A0AAJ3YXX0_9BACI</name>